<dbReference type="AlphaFoldDB" id="A0A2I5KNA4"/>
<keyword evidence="3" id="KW-0238">DNA-binding</keyword>
<protein>
    <submittedName>
        <fullName evidence="6">Restriction endonuclease subunit S</fullName>
    </submittedName>
</protein>
<dbReference type="Gene3D" id="1.10.287.1120">
    <property type="entry name" value="Bipartite methylase S protein"/>
    <property type="match status" value="1"/>
</dbReference>
<name>A0A2I5KNA4_STRSU</name>
<dbReference type="PANTHER" id="PTHR30408">
    <property type="entry name" value="TYPE-1 RESTRICTION ENZYME ECOKI SPECIFICITY PROTEIN"/>
    <property type="match status" value="1"/>
</dbReference>
<evidence type="ECO:0000256" key="1">
    <source>
        <dbReference type="ARBA" id="ARBA00010923"/>
    </source>
</evidence>
<evidence type="ECO:0000256" key="3">
    <source>
        <dbReference type="ARBA" id="ARBA00023125"/>
    </source>
</evidence>
<dbReference type="PANTHER" id="PTHR30408:SF12">
    <property type="entry name" value="TYPE I RESTRICTION ENZYME MJAVIII SPECIFICITY SUBUNIT"/>
    <property type="match status" value="1"/>
</dbReference>
<dbReference type="Pfam" id="PF01420">
    <property type="entry name" value="Methylase_S"/>
    <property type="match status" value="2"/>
</dbReference>
<keyword evidence="6" id="KW-0255">Endonuclease</keyword>
<accession>A0A2I5KNA4</accession>
<organism evidence="6 7">
    <name type="scientific">Streptococcus suis</name>
    <dbReference type="NCBI Taxonomy" id="1307"/>
    <lineage>
        <taxon>Bacteria</taxon>
        <taxon>Bacillati</taxon>
        <taxon>Bacillota</taxon>
        <taxon>Bacilli</taxon>
        <taxon>Lactobacillales</taxon>
        <taxon>Streptococcaceae</taxon>
        <taxon>Streptococcus</taxon>
    </lineage>
</organism>
<dbReference type="Proteomes" id="UP000231863">
    <property type="component" value="Chromosome"/>
</dbReference>
<evidence type="ECO:0000313" key="7">
    <source>
        <dbReference type="Proteomes" id="UP000231863"/>
    </source>
</evidence>
<feature type="domain" description="Type I restriction modification DNA specificity" evidence="5">
    <location>
        <begin position="226"/>
        <end position="403"/>
    </location>
</feature>
<dbReference type="GO" id="GO:0004519">
    <property type="term" value="F:endonuclease activity"/>
    <property type="evidence" value="ECO:0007669"/>
    <property type="project" value="UniProtKB-KW"/>
</dbReference>
<keyword evidence="2" id="KW-0680">Restriction system</keyword>
<evidence type="ECO:0000259" key="5">
    <source>
        <dbReference type="Pfam" id="PF01420"/>
    </source>
</evidence>
<keyword evidence="6" id="KW-0540">Nuclease</keyword>
<evidence type="ECO:0000256" key="2">
    <source>
        <dbReference type="ARBA" id="ARBA00022747"/>
    </source>
</evidence>
<dbReference type="REBASE" id="965047">
    <property type="entry name" value="S.SsuAH681ORF4785P"/>
</dbReference>
<dbReference type="InterPro" id="IPR044946">
    <property type="entry name" value="Restrct_endonuc_typeI_TRD_sf"/>
</dbReference>
<dbReference type="EMBL" id="CP025043">
    <property type="protein sequence ID" value="AUA18854.1"/>
    <property type="molecule type" value="Genomic_DNA"/>
</dbReference>
<keyword evidence="4" id="KW-0175">Coiled coil</keyword>
<proteinExistence type="inferred from homology"/>
<dbReference type="SUPFAM" id="SSF116734">
    <property type="entry name" value="DNA methylase specificity domain"/>
    <property type="match status" value="2"/>
</dbReference>
<dbReference type="CDD" id="cd17522">
    <property type="entry name" value="RMtype1_S_MjaORF1531P-TRD1-CR1_like"/>
    <property type="match status" value="1"/>
</dbReference>
<dbReference type="CDD" id="cd17517">
    <property type="entry name" value="RMtype1_S_EcoKI_StySPI-TRD2-CR2_like"/>
    <property type="match status" value="1"/>
</dbReference>
<feature type="domain" description="Type I restriction modification DNA specificity" evidence="5">
    <location>
        <begin position="19"/>
        <end position="198"/>
    </location>
</feature>
<comment type="similarity">
    <text evidence="1">Belongs to the type-I restriction system S methylase family.</text>
</comment>
<feature type="coiled-coil region" evidence="4">
    <location>
        <begin position="385"/>
        <end position="412"/>
    </location>
</feature>
<dbReference type="Gene3D" id="3.90.220.20">
    <property type="entry name" value="DNA methylase specificity domains"/>
    <property type="match status" value="2"/>
</dbReference>
<keyword evidence="6" id="KW-0378">Hydrolase</keyword>
<evidence type="ECO:0000256" key="4">
    <source>
        <dbReference type="SAM" id="Coils"/>
    </source>
</evidence>
<gene>
    <name evidence="6" type="ORF">CWI26_04780</name>
</gene>
<dbReference type="InterPro" id="IPR052021">
    <property type="entry name" value="Type-I_RS_S_subunit"/>
</dbReference>
<reference evidence="6 7" key="1">
    <citation type="submission" date="2017-11" db="EMBL/GenBank/DDBJ databases">
        <title>Genome analysis of Streptococcus suis serotype chz stain ah681.</title>
        <authorList>
            <person name="Pan Z."/>
            <person name="Zhang Y."/>
            <person name="Ma J."/>
            <person name="Lu P."/>
            <person name="Zhu Y."/>
            <person name="Zhong X."/>
            <person name="Dong W."/>
            <person name="Lu C."/>
            <person name="Yao H."/>
        </authorList>
    </citation>
    <scope>NUCLEOTIDE SEQUENCE [LARGE SCALE GENOMIC DNA]</scope>
    <source>
        <strain evidence="6 7">AH681</strain>
    </source>
</reference>
<sequence length="415" mass="46836">MKTNNNNIPAYRFQGYTDAWELRKLGELGTLKNGMNFSKDAMGIGFPFINLQNIFGKNIVDVSQLGLAKASSIQLKNYNLQKGDVLFVRSSVKLEGVGEAAIVPKNLENTTYSGFIIRYRDSFGLDYNFKRFTFGTSNIRNQIMSQATDSANKNISQQVLAELDILVPSLPEQSAIGTFFSTLDRHITLHQRKLDTLKEQKKTYLKLLFPAKGQTKPALRFQGFEDDWEEVTLGEVVSISSGYTGDATLNNGKYKLTRIETISEGKVDVSRTGFSNELPDEKYRLNFGDILFSNINSLVHIGKVAIFNTMEEVFHGINLLRLVPNKDLINPYFIYYQLVTESKKNWSKAHANQAVNQASINQTSLSTQKISFPTLPEQEVIGTFFSTLDQEIAQVEDKLASLKEMKKTLLRKLFV</sequence>
<dbReference type="InterPro" id="IPR000055">
    <property type="entry name" value="Restrct_endonuc_typeI_TRD"/>
</dbReference>
<dbReference type="GO" id="GO:0003677">
    <property type="term" value="F:DNA binding"/>
    <property type="evidence" value="ECO:0007669"/>
    <property type="project" value="UniProtKB-KW"/>
</dbReference>
<dbReference type="GO" id="GO:0009307">
    <property type="term" value="P:DNA restriction-modification system"/>
    <property type="evidence" value="ECO:0007669"/>
    <property type="project" value="UniProtKB-KW"/>
</dbReference>
<evidence type="ECO:0000313" key="6">
    <source>
        <dbReference type="EMBL" id="AUA18854.1"/>
    </source>
</evidence>